<organism evidence="1">
    <name type="scientific">marine metagenome</name>
    <dbReference type="NCBI Taxonomy" id="408172"/>
    <lineage>
        <taxon>unclassified sequences</taxon>
        <taxon>metagenomes</taxon>
        <taxon>ecological metagenomes</taxon>
    </lineage>
</organism>
<dbReference type="EMBL" id="UINC01001365">
    <property type="protein sequence ID" value="SUZ78751.1"/>
    <property type="molecule type" value="Genomic_DNA"/>
</dbReference>
<accession>A0A381QHE3</accession>
<protein>
    <submittedName>
        <fullName evidence="1">Uncharacterized protein</fullName>
    </submittedName>
</protein>
<reference evidence="1" key="1">
    <citation type="submission" date="2018-05" db="EMBL/GenBank/DDBJ databases">
        <authorList>
            <person name="Lanie J.A."/>
            <person name="Ng W.-L."/>
            <person name="Kazmierczak K.M."/>
            <person name="Andrzejewski T.M."/>
            <person name="Davidsen T.M."/>
            <person name="Wayne K.J."/>
            <person name="Tettelin H."/>
            <person name="Glass J.I."/>
            <person name="Rusch D."/>
            <person name="Podicherti R."/>
            <person name="Tsui H.-C.T."/>
            <person name="Winkler M.E."/>
        </authorList>
    </citation>
    <scope>NUCLEOTIDE SEQUENCE</scope>
</reference>
<sequence>MLKLFIAAISVGLIYWVWLKKKQIFSNRNNKIDPFITTIEAIEIQTFLDWNTPQYCLECDGIRYGKQFKQKKAPDLPHEAGCRCEATKLFYTSDDVFQGTSPVLTHKSALGDLSTKDALLLKNILLKIRTSPGKGNFSDFLEQFEINNFSENIRSGAISLVEHAFEAEQNKE</sequence>
<gene>
    <name evidence="1" type="ORF">METZ01_LOCUS31605</name>
</gene>
<dbReference type="AlphaFoldDB" id="A0A381QHE3"/>
<name>A0A381QHE3_9ZZZZ</name>
<evidence type="ECO:0000313" key="1">
    <source>
        <dbReference type="EMBL" id="SUZ78751.1"/>
    </source>
</evidence>
<proteinExistence type="predicted"/>